<dbReference type="InterPro" id="IPR019258">
    <property type="entry name" value="Mediator_Med4"/>
</dbReference>
<evidence type="ECO:0000256" key="2">
    <source>
        <dbReference type="ARBA" id="ARBA00009626"/>
    </source>
</evidence>
<evidence type="ECO:0000256" key="6">
    <source>
        <dbReference type="ARBA" id="ARBA00023242"/>
    </source>
</evidence>
<dbReference type="PANTHER" id="PTHR13208">
    <property type="entry name" value="MEDIATOR OF RNA POLYMERASE II TRANSCRIPTION SUBUNIT 4"/>
    <property type="match status" value="1"/>
</dbReference>
<dbReference type="AlphaFoldDB" id="A0A6G1SDW4"/>
<comment type="subcellular location">
    <subcellularLocation>
        <location evidence="1 8">Nucleus</location>
    </subcellularLocation>
</comment>
<proteinExistence type="inferred from homology"/>
<dbReference type="GO" id="GO:0003712">
    <property type="term" value="F:transcription coregulator activity"/>
    <property type="evidence" value="ECO:0007669"/>
    <property type="project" value="InterPro"/>
</dbReference>
<dbReference type="Pfam" id="PF10018">
    <property type="entry name" value="Med4"/>
    <property type="match status" value="1"/>
</dbReference>
<dbReference type="PANTHER" id="PTHR13208:SF2">
    <property type="entry name" value="MEDIATOR OF RNA POLYMERASE II TRANSCRIPTION SUBUNIT 4"/>
    <property type="match status" value="1"/>
</dbReference>
<protein>
    <recommendedName>
        <fullName evidence="3 8">Mediator of RNA polymerase II transcription subunit 4</fullName>
    </recommendedName>
    <alternativeName>
        <fullName evidence="7 8">Mediator complex subunit 4</fullName>
    </alternativeName>
</protein>
<reference evidence="10" key="1">
    <citation type="submission" date="2018-10" db="EMBL/GenBank/DDBJ databases">
        <title>Transcriptome assembly of Aceria tosichella (Wheat curl mite) Type 2.</title>
        <authorList>
            <person name="Scully E.D."/>
            <person name="Geib S.M."/>
            <person name="Palmer N.A."/>
            <person name="Gupta A.K."/>
            <person name="Sarath G."/>
            <person name="Tatineni S."/>
        </authorList>
    </citation>
    <scope>NUCLEOTIDE SEQUENCE</scope>
    <source>
        <strain evidence="10">LincolnNE</strain>
    </source>
</reference>
<evidence type="ECO:0000256" key="1">
    <source>
        <dbReference type="ARBA" id="ARBA00004123"/>
    </source>
</evidence>
<comment type="similarity">
    <text evidence="2 8">Belongs to the Mediator complex subunit 4 family.</text>
</comment>
<evidence type="ECO:0000256" key="7">
    <source>
        <dbReference type="ARBA" id="ARBA00031257"/>
    </source>
</evidence>
<dbReference type="GO" id="GO:0006357">
    <property type="term" value="P:regulation of transcription by RNA polymerase II"/>
    <property type="evidence" value="ECO:0007669"/>
    <property type="project" value="InterPro"/>
</dbReference>
<name>A0A6G1SDW4_9ACAR</name>
<evidence type="ECO:0000256" key="3">
    <source>
        <dbReference type="ARBA" id="ARBA00020629"/>
    </source>
</evidence>
<feature type="compositionally biased region" description="Low complexity" evidence="9">
    <location>
        <begin position="147"/>
        <end position="159"/>
    </location>
</feature>
<evidence type="ECO:0000313" key="10">
    <source>
        <dbReference type="EMBL" id="MDE48110.1"/>
    </source>
</evidence>
<comment type="function">
    <text evidence="8">Component of the Mediator complex, a coactivator involved in the regulated transcription of nearly all RNA polymerase II-dependent genes. Mediator functions as a bridge to convey information from gene-specific regulatory proteins to the basal RNA polymerase II transcription machinery. Mediator is recruited to promoters by direct interactions with regulatory proteins and serves as a scaffold for the assembly of a functional preinitiation complex with RNA polymerase II and the general transcription factors.</text>
</comment>
<evidence type="ECO:0000256" key="4">
    <source>
        <dbReference type="ARBA" id="ARBA00023015"/>
    </source>
</evidence>
<keyword evidence="8" id="KW-0010">Activator</keyword>
<comment type="subunit">
    <text evidence="8">Component of the Mediator complex.</text>
</comment>
<feature type="region of interest" description="Disordered" evidence="9">
    <location>
        <begin position="1"/>
        <end position="26"/>
    </location>
</feature>
<dbReference type="GO" id="GO:0016592">
    <property type="term" value="C:mediator complex"/>
    <property type="evidence" value="ECO:0007669"/>
    <property type="project" value="InterPro"/>
</dbReference>
<evidence type="ECO:0000256" key="8">
    <source>
        <dbReference type="RuleBase" id="RU364141"/>
    </source>
</evidence>
<evidence type="ECO:0000256" key="9">
    <source>
        <dbReference type="SAM" id="MobiDB-lite"/>
    </source>
</evidence>
<keyword evidence="5 8" id="KW-0804">Transcription</keyword>
<feature type="region of interest" description="Disordered" evidence="9">
    <location>
        <begin position="106"/>
        <end position="159"/>
    </location>
</feature>
<keyword evidence="4 8" id="KW-0805">Transcription regulation</keyword>
<keyword evidence="6 8" id="KW-0539">Nucleus</keyword>
<dbReference type="EMBL" id="GGYP01003339">
    <property type="protein sequence ID" value="MDE48110.1"/>
    <property type="molecule type" value="Transcribed_RNA"/>
</dbReference>
<dbReference type="GO" id="GO:0070847">
    <property type="term" value="C:core mediator complex"/>
    <property type="evidence" value="ECO:0007669"/>
    <property type="project" value="TreeGrafter"/>
</dbReference>
<feature type="compositionally biased region" description="Pro residues" evidence="9">
    <location>
        <begin position="7"/>
        <end position="17"/>
    </location>
</feature>
<organism evidence="10">
    <name type="scientific">Aceria tosichella</name>
    <name type="common">wheat curl mite</name>
    <dbReference type="NCBI Taxonomy" id="561515"/>
    <lineage>
        <taxon>Eukaryota</taxon>
        <taxon>Metazoa</taxon>
        <taxon>Ecdysozoa</taxon>
        <taxon>Arthropoda</taxon>
        <taxon>Chelicerata</taxon>
        <taxon>Arachnida</taxon>
        <taxon>Acari</taxon>
        <taxon>Acariformes</taxon>
        <taxon>Trombidiformes</taxon>
        <taxon>Prostigmata</taxon>
        <taxon>Eupodina</taxon>
        <taxon>Eriophyoidea</taxon>
        <taxon>Eriophyidae</taxon>
        <taxon>Eriophyinae</taxon>
        <taxon>Aceriini</taxon>
        <taxon>Aceria</taxon>
    </lineage>
</organism>
<sequence>MSATNPKQPPTPQPPTPKVVKPPENSREATIAQLNDAERILSTALYQSKQKLNLIKKANKRPVYSEDLIRYAHNISSQHSVASPYDWNVGDPRRPYPTDIQMRQSLLSGNAPSAADASPFHFIPTGLPGAGTTKKVNIDEKDVDLMSTDSSSSSSSDSQ</sequence>
<evidence type="ECO:0000256" key="5">
    <source>
        <dbReference type="ARBA" id="ARBA00023163"/>
    </source>
</evidence>
<accession>A0A6G1SDW4</accession>
<gene>
    <name evidence="8 10" type="primary">MED4</name>
    <name evidence="10" type="ORF">g.69</name>
</gene>